<gene>
    <name evidence="2" type="ORF">C1SCF055_LOCUS6294</name>
</gene>
<feature type="region of interest" description="Disordered" evidence="1">
    <location>
        <begin position="517"/>
        <end position="536"/>
    </location>
</feature>
<sequence>MPKLAQTVRDIRREATSAKCDEDIARCVEQAPFLAHYGSYKNPYFRVRYASASEFLRKFYYAKGSFDSMKQCLLRALDLLSLTESFRDEVECMQLAELRNTVAKNGLCKAGNHEDLKRKLLDHMLSKIGGSERKDQDAGEEAEKSEAAACPKAEKLDADGEQKRTQGSQKEQSEKKNSKEKEKADDPKNTTTKRRHLCKFFDQEVVNEQMQLALDQEKEDQMANKYNNEKFIVARQLHAKWITSRKDAELDPDLCGLEIVGTIGAISDKQPPQALLAKLRSHLHLKDIIWLKFPTVWHENPEVWSLSHDDDDKAVQCGLWTSKGGKFDRCQLGHAAQLQRIKELEEAIKAAVFESAGATETLGTMQARQQDTEVKAAIESCRKVLQAAYPQEHREVALSSLLCVAKFDYRVAHIIRSLGYNTRQKFPPNFDFESACKKTFFLLSPFLQQVQASLKRGNNANIEAGSATAWQAVVKQELAWCEDTNCLKEVLEKDDIMDARGIAARGEEEVASLVKEAKKKAHPVQTGRPVTSKNKKLALLKRKLSEMSQSTDSSAGEALRKMEQDEKDEAPDHKHEVDIQKGGGKQKKATKRKKTKKVKGRYKRQPGDELRLIKKREIVRWGLANEAKVKGSIDKALQTEFPEYTSRRYTHWRKAYFEFDWESVPDQVAAKTAQVTNKHKSTLKNRNVKMKGPAESSYKLPSRVEAEIARQGAFFWVNMDKVQAFCEGGMNAEQLADSLAEFPKTLQAKDYKHMARKMKKSMNMTKQVTNTGPLFLSCSSNSLSDAFISEMNEKGRGLYYIHKNLNSGSHFMHGESTVMYWQRLLTEAFDLRREKFNLEGKRGMLVADAFTGNFSKKEGSWDYSMYRTVLYSTALHSIAIENTTC</sequence>
<dbReference type="AlphaFoldDB" id="A0A9P1BS16"/>
<feature type="region of interest" description="Disordered" evidence="1">
    <location>
        <begin position="127"/>
        <end position="194"/>
    </location>
</feature>
<dbReference type="EMBL" id="CAMXCT030000396">
    <property type="protein sequence ID" value="CAL4765537.1"/>
    <property type="molecule type" value="Genomic_DNA"/>
</dbReference>
<organism evidence="2">
    <name type="scientific">Cladocopium goreaui</name>
    <dbReference type="NCBI Taxonomy" id="2562237"/>
    <lineage>
        <taxon>Eukaryota</taxon>
        <taxon>Sar</taxon>
        <taxon>Alveolata</taxon>
        <taxon>Dinophyceae</taxon>
        <taxon>Suessiales</taxon>
        <taxon>Symbiodiniaceae</taxon>
        <taxon>Cladocopium</taxon>
    </lineage>
</organism>
<feature type="compositionally biased region" description="Basic residues" evidence="1">
    <location>
        <begin position="584"/>
        <end position="604"/>
    </location>
</feature>
<evidence type="ECO:0000313" key="3">
    <source>
        <dbReference type="EMBL" id="CAL1131600.1"/>
    </source>
</evidence>
<name>A0A9P1BS16_9DINO</name>
<evidence type="ECO:0000313" key="2">
    <source>
        <dbReference type="EMBL" id="CAI3978225.1"/>
    </source>
</evidence>
<feature type="region of interest" description="Disordered" evidence="1">
    <location>
        <begin position="542"/>
        <end position="606"/>
    </location>
</feature>
<feature type="compositionally biased region" description="Basic and acidic residues" evidence="1">
    <location>
        <begin position="127"/>
        <end position="164"/>
    </location>
</feature>
<feature type="compositionally biased region" description="Basic and acidic residues" evidence="1">
    <location>
        <begin position="558"/>
        <end position="579"/>
    </location>
</feature>
<protein>
    <submittedName>
        <fullName evidence="2">Uncharacterized protein</fullName>
    </submittedName>
</protein>
<feature type="compositionally biased region" description="Basic and acidic residues" evidence="1">
    <location>
        <begin position="171"/>
        <end position="188"/>
    </location>
</feature>
<dbReference type="Proteomes" id="UP001152797">
    <property type="component" value="Unassembled WGS sequence"/>
</dbReference>
<keyword evidence="4" id="KW-1185">Reference proteome</keyword>
<dbReference type="EMBL" id="CAMXCT020000396">
    <property type="protein sequence ID" value="CAL1131600.1"/>
    <property type="molecule type" value="Genomic_DNA"/>
</dbReference>
<reference evidence="3" key="2">
    <citation type="submission" date="2024-04" db="EMBL/GenBank/DDBJ databases">
        <authorList>
            <person name="Chen Y."/>
            <person name="Shah S."/>
            <person name="Dougan E. K."/>
            <person name="Thang M."/>
            <person name="Chan C."/>
        </authorList>
    </citation>
    <scope>NUCLEOTIDE SEQUENCE [LARGE SCALE GENOMIC DNA]</scope>
</reference>
<proteinExistence type="predicted"/>
<accession>A0A9P1BS16</accession>
<evidence type="ECO:0000256" key="1">
    <source>
        <dbReference type="SAM" id="MobiDB-lite"/>
    </source>
</evidence>
<evidence type="ECO:0000313" key="4">
    <source>
        <dbReference type="Proteomes" id="UP001152797"/>
    </source>
</evidence>
<dbReference type="EMBL" id="CAMXCT010000396">
    <property type="protein sequence ID" value="CAI3978225.1"/>
    <property type="molecule type" value="Genomic_DNA"/>
</dbReference>
<comment type="caution">
    <text evidence="2">The sequence shown here is derived from an EMBL/GenBank/DDBJ whole genome shotgun (WGS) entry which is preliminary data.</text>
</comment>
<reference evidence="2" key="1">
    <citation type="submission" date="2022-10" db="EMBL/GenBank/DDBJ databases">
        <authorList>
            <person name="Chen Y."/>
            <person name="Dougan E. K."/>
            <person name="Chan C."/>
            <person name="Rhodes N."/>
            <person name="Thang M."/>
        </authorList>
    </citation>
    <scope>NUCLEOTIDE SEQUENCE</scope>
</reference>